<dbReference type="AlphaFoldDB" id="A0A6A6J5Z6"/>
<reference evidence="2" key="1">
    <citation type="journal article" date="2020" name="Stud. Mycol.">
        <title>101 Dothideomycetes genomes: a test case for predicting lifestyles and emergence of pathogens.</title>
        <authorList>
            <person name="Haridas S."/>
            <person name="Albert R."/>
            <person name="Binder M."/>
            <person name="Bloem J."/>
            <person name="Labutti K."/>
            <person name="Salamov A."/>
            <person name="Andreopoulos B."/>
            <person name="Baker S."/>
            <person name="Barry K."/>
            <person name="Bills G."/>
            <person name="Bluhm B."/>
            <person name="Cannon C."/>
            <person name="Castanera R."/>
            <person name="Culley D."/>
            <person name="Daum C."/>
            <person name="Ezra D."/>
            <person name="Gonzalez J."/>
            <person name="Henrissat B."/>
            <person name="Kuo A."/>
            <person name="Liang C."/>
            <person name="Lipzen A."/>
            <person name="Lutzoni F."/>
            <person name="Magnuson J."/>
            <person name="Mondo S."/>
            <person name="Nolan M."/>
            <person name="Ohm R."/>
            <person name="Pangilinan J."/>
            <person name="Park H.-J."/>
            <person name="Ramirez L."/>
            <person name="Alfaro M."/>
            <person name="Sun H."/>
            <person name="Tritt A."/>
            <person name="Yoshinaga Y."/>
            <person name="Zwiers L.-H."/>
            <person name="Turgeon B."/>
            <person name="Goodwin S."/>
            <person name="Spatafora J."/>
            <person name="Crous P."/>
            <person name="Grigoriev I."/>
        </authorList>
    </citation>
    <scope>NUCLEOTIDE SEQUENCE</scope>
    <source>
        <strain evidence="2">CBS 379.55</strain>
    </source>
</reference>
<keyword evidence="3" id="KW-1185">Reference proteome</keyword>
<evidence type="ECO:0000256" key="1">
    <source>
        <dbReference type="SAM" id="MobiDB-lite"/>
    </source>
</evidence>
<feature type="region of interest" description="Disordered" evidence="1">
    <location>
        <begin position="265"/>
        <end position="296"/>
    </location>
</feature>
<dbReference type="EMBL" id="ML986529">
    <property type="protein sequence ID" value="KAF2272001.1"/>
    <property type="molecule type" value="Genomic_DNA"/>
</dbReference>
<dbReference type="Proteomes" id="UP000800097">
    <property type="component" value="Unassembled WGS sequence"/>
</dbReference>
<dbReference type="GeneID" id="54547213"/>
<proteinExistence type="predicted"/>
<dbReference type="RefSeq" id="XP_033649540.1">
    <property type="nucleotide sequence ID" value="XM_033794038.1"/>
</dbReference>
<feature type="region of interest" description="Disordered" evidence="1">
    <location>
        <begin position="171"/>
        <end position="192"/>
    </location>
</feature>
<name>A0A6A6J5Z6_WESOR</name>
<evidence type="ECO:0000313" key="2">
    <source>
        <dbReference type="EMBL" id="KAF2272001.1"/>
    </source>
</evidence>
<sequence length="393" mass="43640">MACTRYDGDPRLRNFPARSREGWPWKADARSSQHVCSRDKRDFIIIVVDKKGAGDNMESCFLVDGSLRRWSHWLDRPGISRWLHAHIPRDARTRQEHGGKGELGERFRVSSLRRCQIHKNIRLYLDCASLSNFCVPDDVGQAPCLADTGLVQHHTGSSRLSLPGPFHVVKTPYRDPDSGRQQQQCQQQEPFSSPVAAGCVRWETEMQDAKEEVGWFPDLGKFLCVIALTWPCGSPMRHGAAFLGAVRAERAQASGRRPQHLIEWDRPEASLSSPVPSHAPRPRDTTETHLGSGQLRPNQAAGMPLQLGWTGPGINKDHGSIRKSDHSPSTGMYHKVSLISPKSPSEEIVSFSSPLMIRCICRLPHDSYLAGTRRGAGIGCGVGTNFIDLIPTP</sequence>
<organism evidence="2 3">
    <name type="scientific">Westerdykella ornata</name>
    <dbReference type="NCBI Taxonomy" id="318751"/>
    <lineage>
        <taxon>Eukaryota</taxon>
        <taxon>Fungi</taxon>
        <taxon>Dikarya</taxon>
        <taxon>Ascomycota</taxon>
        <taxon>Pezizomycotina</taxon>
        <taxon>Dothideomycetes</taxon>
        <taxon>Pleosporomycetidae</taxon>
        <taxon>Pleosporales</taxon>
        <taxon>Sporormiaceae</taxon>
        <taxon>Westerdykella</taxon>
    </lineage>
</organism>
<accession>A0A6A6J5Z6</accession>
<gene>
    <name evidence="2" type="ORF">EI97DRAFT_239437</name>
</gene>
<protein>
    <submittedName>
        <fullName evidence="2">Uncharacterized protein</fullName>
    </submittedName>
</protein>
<evidence type="ECO:0000313" key="3">
    <source>
        <dbReference type="Proteomes" id="UP000800097"/>
    </source>
</evidence>